<dbReference type="GO" id="GO:0004107">
    <property type="term" value="F:chorismate synthase activity"/>
    <property type="evidence" value="ECO:0007669"/>
    <property type="project" value="UniProtKB-UniRule"/>
</dbReference>
<dbReference type="PROSITE" id="PS00789">
    <property type="entry name" value="CHORISMATE_SYNTHASE_3"/>
    <property type="match status" value="1"/>
</dbReference>
<keyword evidence="7 11" id="KW-0274">FAD</keyword>
<keyword evidence="9 11" id="KW-0057">Aromatic amino acid biosynthesis</keyword>
<name>A0A429GA30_9CREN</name>
<keyword evidence="5 11" id="KW-0285">Flavoprotein</keyword>
<dbReference type="EMBL" id="RCOR01000006">
    <property type="protein sequence ID" value="RSN70635.1"/>
    <property type="molecule type" value="Genomic_DNA"/>
</dbReference>
<dbReference type="PANTHER" id="PTHR21085:SF0">
    <property type="entry name" value="CHORISMATE SYNTHASE"/>
    <property type="match status" value="1"/>
</dbReference>
<evidence type="ECO:0000256" key="1">
    <source>
        <dbReference type="ARBA" id="ARBA00005044"/>
    </source>
</evidence>
<sequence length="361" mass="39335">MGGDIFGKELRLISFGESHGPVVGAIVEGAPAGLPLSEEDVQRILDLRRPGQSELVSQRAERDRVEILSGVFNGFTTGAPISMIVRNEDIDSSYYEEISRFPRPGHADYVARLKYSGYNDFRGGGRFSGRLTVSMCMAGAVAMKILEKLGIEVMAYSLEIGGERAEGFTLDDARNYRYMNPVRAPDEESYLRMAAAIERARREGDSVGGIVEAIALNVPPGLGEPIFDTIEGDIAKAMFSIPAVKGVEFGSGFRAARMRGSEHNDPIRVIDGKIRYKKNDHGGAIGGITTGEPIILRVAFKPTPSIAKPQETVDLELLRNVEIKVKGRHDPCVVPRAVVVVESMLAFTIADHIMRSMRGAI</sequence>
<comment type="caution">
    <text evidence="11">Lacks conserved residue(s) required for the propagation of feature annotation.</text>
</comment>
<dbReference type="EC" id="4.2.3.5" evidence="3 11"/>
<evidence type="ECO:0000256" key="12">
    <source>
        <dbReference type="RuleBase" id="RU000605"/>
    </source>
</evidence>
<dbReference type="GO" id="GO:0009423">
    <property type="term" value="P:chorismate biosynthetic process"/>
    <property type="evidence" value="ECO:0007669"/>
    <property type="project" value="UniProtKB-UniRule"/>
</dbReference>
<dbReference type="NCBIfam" id="NF003793">
    <property type="entry name" value="PRK05382.1"/>
    <property type="match status" value="1"/>
</dbReference>
<dbReference type="SUPFAM" id="SSF103263">
    <property type="entry name" value="Chorismate synthase, AroC"/>
    <property type="match status" value="1"/>
</dbReference>
<dbReference type="GO" id="GO:0009073">
    <property type="term" value="P:aromatic amino acid family biosynthetic process"/>
    <property type="evidence" value="ECO:0007669"/>
    <property type="project" value="UniProtKB-KW"/>
</dbReference>
<evidence type="ECO:0000256" key="11">
    <source>
        <dbReference type="HAMAP-Rule" id="MF_00300"/>
    </source>
</evidence>
<comment type="pathway">
    <text evidence="1 11 12">Metabolic intermediate biosynthesis; chorismate biosynthesis; chorismate from D-erythrose 4-phosphate and phosphoenolpyruvate: step 7/7.</text>
</comment>
<evidence type="ECO:0000256" key="3">
    <source>
        <dbReference type="ARBA" id="ARBA00013036"/>
    </source>
</evidence>
<dbReference type="Gene3D" id="3.60.150.10">
    <property type="entry name" value="Chorismate synthase AroC"/>
    <property type="match status" value="1"/>
</dbReference>
<evidence type="ECO:0000313" key="14">
    <source>
        <dbReference type="Proteomes" id="UP000278149"/>
    </source>
</evidence>
<evidence type="ECO:0000256" key="9">
    <source>
        <dbReference type="ARBA" id="ARBA00023141"/>
    </source>
</evidence>
<evidence type="ECO:0000256" key="4">
    <source>
        <dbReference type="ARBA" id="ARBA00022605"/>
    </source>
</evidence>
<evidence type="ECO:0000313" key="13">
    <source>
        <dbReference type="EMBL" id="RSN70635.1"/>
    </source>
</evidence>
<feature type="binding site" evidence="11">
    <location>
        <position position="48"/>
    </location>
    <ligand>
        <name>NADP(+)</name>
        <dbReference type="ChEBI" id="CHEBI:58349"/>
    </ligand>
</feature>
<dbReference type="Pfam" id="PF01264">
    <property type="entry name" value="Chorismate_synt"/>
    <property type="match status" value="1"/>
</dbReference>
<evidence type="ECO:0000256" key="6">
    <source>
        <dbReference type="ARBA" id="ARBA00022643"/>
    </source>
</evidence>
<keyword evidence="6 11" id="KW-0288">FMN</keyword>
<dbReference type="InterPro" id="IPR035904">
    <property type="entry name" value="Chorismate_synth_AroC_sf"/>
</dbReference>
<comment type="caution">
    <text evidence="13">The sequence shown here is derived from an EMBL/GenBank/DDBJ whole genome shotgun (WGS) entry which is preliminary data.</text>
</comment>
<dbReference type="AlphaFoldDB" id="A0A429GA30"/>
<comment type="cofactor">
    <cofactor evidence="11 12">
        <name>FMNH2</name>
        <dbReference type="ChEBI" id="CHEBI:57618"/>
    </cofactor>
    <text evidence="11 12">Reduced FMN (FMNH(2)).</text>
</comment>
<dbReference type="PIRSF" id="PIRSF001456">
    <property type="entry name" value="Chorismate_synth"/>
    <property type="match status" value="1"/>
</dbReference>
<keyword evidence="4 11" id="KW-0028">Amino-acid biosynthesis</keyword>
<protein>
    <recommendedName>
        <fullName evidence="3 11">Chorismate synthase</fullName>
        <shortName evidence="11">CS</shortName>
        <ecNumber evidence="3 11">4.2.3.5</ecNumber>
    </recommendedName>
    <alternativeName>
        <fullName evidence="11">5-enolpyruvylshikimate-3-phosphate phospholyase</fullName>
    </alternativeName>
</protein>
<dbReference type="UniPathway" id="UPA00053">
    <property type="reaction ID" value="UER00090"/>
</dbReference>
<evidence type="ECO:0000256" key="2">
    <source>
        <dbReference type="ARBA" id="ARBA00008014"/>
    </source>
</evidence>
<comment type="function">
    <text evidence="11">Catalyzes the anti-1,4-elimination of the C-3 phosphate and the C-6 proR hydrogen from 5-enolpyruvylshikimate-3-phosphate (EPSP) to yield chorismate, which is the branch point compound that serves as the starting substrate for the three terminal pathways of aromatic amino acid biosynthesis. This reaction introduces a second double bond into the aromatic ring system.</text>
</comment>
<keyword evidence="10 11" id="KW-0456">Lyase</keyword>
<dbReference type="FunFam" id="3.60.150.10:FF:000002">
    <property type="entry name" value="Chorismate synthase"/>
    <property type="match status" value="1"/>
</dbReference>
<organism evidence="13 14">
    <name type="scientific">Candidatus Korarchaeum cryptofilum</name>
    <dbReference type="NCBI Taxonomy" id="498846"/>
    <lineage>
        <taxon>Archaea</taxon>
        <taxon>Thermoproteota</taxon>
        <taxon>Candidatus Korarchaeia</taxon>
        <taxon>Candidatus Korarchaeales</taxon>
        <taxon>Candidatus Korarchaeaceae</taxon>
        <taxon>Candidatus Korarchaeum</taxon>
    </lineage>
</organism>
<dbReference type="CDD" id="cd07304">
    <property type="entry name" value="Chorismate_synthase"/>
    <property type="match status" value="1"/>
</dbReference>
<dbReference type="InterPro" id="IPR020541">
    <property type="entry name" value="Chorismate_synthase_CS"/>
</dbReference>
<dbReference type="InterPro" id="IPR000453">
    <property type="entry name" value="Chorismate_synth"/>
</dbReference>
<gene>
    <name evidence="11" type="primary">aroC</name>
    <name evidence="13" type="ORF">D9Q81_01110</name>
</gene>
<evidence type="ECO:0000256" key="7">
    <source>
        <dbReference type="ARBA" id="ARBA00022827"/>
    </source>
</evidence>
<accession>A0A429GA30</accession>
<reference evidence="13 14" key="1">
    <citation type="submission" date="2018-10" db="EMBL/GenBank/DDBJ databases">
        <title>Co-occurring genomic capacity for anaerobic methane metabolism and dissimilatory sulfite reduction discovered in the Korarchaeota.</title>
        <authorList>
            <person name="Mckay L.J."/>
            <person name="Dlakic M."/>
            <person name="Fields M.W."/>
            <person name="Delmont T.O."/>
            <person name="Eren A.M."/>
            <person name="Jay Z.J."/>
            <person name="Klingelsmith K.B."/>
            <person name="Rusch D.B."/>
            <person name="Inskeep W.P."/>
        </authorList>
    </citation>
    <scope>NUCLEOTIDE SEQUENCE [LARGE SCALE GENOMIC DNA]</scope>
    <source>
        <strain evidence="13 14">WS</strain>
    </source>
</reference>
<dbReference type="NCBIfam" id="TIGR00033">
    <property type="entry name" value="aroC"/>
    <property type="match status" value="1"/>
</dbReference>
<feature type="binding site" evidence="11">
    <location>
        <begin position="126"/>
        <end position="128"/>
    </location>
    <ligand>
        <name>FMN</name>
        <dbReference type="ChEBI" id="CHEBI:58210"/>
    </ligand>
</feature>
<dbReference type="HAMAP" id="MF_00300">
    <property type="entry name" value="Chorismate_synth"/>
    <property type="match status" value="1"/>
</dbReference>
<dbReference type="GO" id="GO:0008652">
    <property type="term" value="P:amino acid biosynthetic process"/>
    <property type="evidence" value="ECO:0007669"/>
    <property type="project" value="UniProtKB-KW"/>
</dbReference>
<comment type="similarity">
    <text evidence="2 11 12">Belongs to the chorismate synthase family.</text>
</comment>
<keyword evidence="8 11" id="KW-0521">NADP</keyword>
<dbReference type="RefSeq" id="WP_125740603.1">
    <property type="nucleotide sequence ID" value="NZ_RCOR01000006.1"/>
</dbReference>
<evidence type="ECO:0000256" key="8">
    <source>
        <dbReference type="ARBA" id="ARBA00022857"/>
    </source>
</evidence>
<dbReference type="GO" id="GO:0005829">
    <property type="term" value="C:cytosol"/>
    <property type="evidence" value="ECO:0007669"/>
    <property type="project" value="TreeGrafter"/>
</dbReference>
<comment type="catalytic activity">
    <reaction evidence="11 12">
        <text>5-O-(1-carboxyvinyl)-3-phosphoshikimate = chorismate + phosphate</text>
        <dbReference type="Rhea" id="RHEA:21020"/>
        <dbReference type="ChEBI" id="CHEBI:29748"/>
        <dbReference type="ChEBI" id="CHEBI:43474"/>
        <dbReference type="ChEBI" id="CHEBI:57701"/>
        <dbReference type="EC" id="4.2.3.5"/>
    </reaction>
</comment>
<evidence type="ECO:0000256" key="10">
    <source>
        <dbReference type="ARBA" id="ARBA00023239"/>
    </source>
</evidence>
<dbReference type="PROSITE" id="PS00787">
    <property type="entry name" value="CHORISMATE_SYNTHASE_1"/>
    <property type="match status" value="1"/>
</dbReference>
<feature type="binding site" evidence="11">
    <location>
        <begin position="301"/>
        <end position="305"/>
    </location>
    <ligand>
        <name>FMN</name>
        <dbReference type="ChEBI" id="CHEBI:58210"/>
    </ligand>
</feature>
<evidence type="ECO:0000256" key="5">
    <source>
        <dbReference type="ARBA" id="ARBA00022630"/>
    </source>
</evidence>
<dbReference type="GO" id="GO:0010181">
    <property type="term" value="F:FMN binding"/>
    <property type="evidence" value="ECO:0007669"/>
    <property type="project" value="TreeGrafter"/>
</dbReference>
<dbReference type="Proteomes" id="UP000278149">
    <property type="component" value="Unassembled WGS sequence"/>
</dbReference>
<feature type="binding site" evidence="11">
    <location>
        <position position="286"/>
    </location>
    <ligand>
        <name>FMN</name>
        <dbReference type="ChEBI" id="CHEBI:58210"/>
    </ligand>
</feature>
<dbReference type="PANTHER" id="PTHR21085">
    <property type="entry name" value="CHORISMATE SYNTHASE"/>
    <property type="match status" value="1"/>
</dbReference>
<feature type="binding site" evidence="11">
    <location>
        <position position="328"/>
    </location>
    <ligand>
        <name>FMN</name>
        <dbReference type="ChEBI" id="CHEBI:58210"/>
    </ligand>
</feature>
<proteinExistence type="inferred from homology"/>